<gene>
    <name evidence="1" type="ORF">RJ639_003127</name>
</gene>
<evidence type="ECO:0000313" key="2">
    <source>
        <dbReference type="Proteomes" id="UP001188597"/>
    </source>
</evidence>
<name>A0AA88W038_9ASTE</name>
<protein>
    <submittedName>
        <fullName evidence="1">Uncharacterized protein</fullName>
    </submittedName>
</protein>
<reference evidence="1" key="1">
    <citation type="submission" date="2022-12" db="EMBL/GenBank/DDBJ databases">
        <title>Draft genome assemblies for two species of Escallonia (Escalloniales).</title>
        <authorList>
            <person name="Chanderbali A."/>
            <person name="Dervinis C."/>
            <person name="Anghel I."/>
            <person name="Soltis D."/>
            <person name="Soltis P."/>
            <person name="Zapata F."/>
        </authorList>
    </citation>
    <scope>NUCLEOTIDE SEQUENCE</scope>
    <source>
        <strain evidence="1">UCBG64.0493</strain>
        <tissue evidence="1">Leaf</tissue>
    </source>
</reference>
<evidence type="ECO:0000313" key="1">
    <source>
        <dbReference type="EMBL" id="KAK3018696.1"/>
    </source>
</evidence>
<dbReference type="EMBL" id="JAVXUP010000923">
    <property type="protein sequence ID" value="KAK3018696.1"/>
    <property type="molecule type" value="Genomic_DNA"/>
</dbReference>
<keyword evidence="2" id="KW-1185">Reference proteome</keyword>
<proteinExistence type="predicted"/>
<dbReference type="PANTHER" id="PTHR36755:SF1">
    <property type="entry name" value="OS06G0149300 PROTEIN"/>
    <property type="match status" value="1"/>
</dbReference>
<dbReference type="Proteomes" id="UP001188597">
    <property type="component" value="Unassembled WGS sequence"/>
</dbReference>
<dbReference type="PANTHER" id="PTHR36755">
    <property type="entry name" value="PROTEIN, PUTATIVE-RELATED"/>
    <property type="match status" value="1"/>
</dbReference>
<dbReference type="AlphaFoldDB" id="A0AA88W038"/>
<accession>A0AA88W038</accession>
<comment type="caution">
    <text evidence="1">The sequence shown here is derived from an EMBL/GenBank/DDBJ whole genome shotgun (WGS) entry which is preliminary data.</text>
</comment>
<sequence>MELLGHIKEATPVQQFGNCSPIFANGDVSIMERKWDKTKVVLERERGEMTIKPTVALRAILVGGAAFAKIAGAVKAAGGAKMGAAAVAMTVAATAAVSGSKQEPKDTSKQS</sequence>
<organism evidence="1 2">
    <name type="scientific">Escallonia herrerae</name>
    <dbReference type="NCBI Taxonomy" id="1293975"/>
    <lineage>
        <taxon>Eukaryota</taxon>
        <taxon>Viridiplantae</taxon>
        <taxon>Streptophyta</taxon>
        <taxon>Embryophyta</taxon>
        <taxon>Tracheophyta</taxon>
        <taxon>Spermatophyta</taxon>
        <taxon>Magnoliopsida</taxon>
        <taxon>eudicotyledons</taxon>
        <taxon>Gunneridae</taxon>
        <taxon>Pentapetalae</taxon>
        <taxon>asterids</taxon>
        <taxon>campanulids</taxon>
        <taxon>Escalloniales</taxon>
        <taxon>Escalloniaceae</taxon>
        <taxon>Escallonia</taxon>
    </lineage>
</organism>